<proteinExistence type="predicted"/>
<dbReference type="AlphaFoldDB" id="A0AAN7ZEJ2"/>
<dbReference type="EMBL" id="JAWHQM010000068">
    <property type="protein sequence ID" value="KAK5636398.1"/>
    <property type="molecule type" value="Genomic_DNA"/>
</dbReference>
<evidence type="ECO:0000313" key="1">
    <source>
        <dbReference type="EMBL" id="KAK5636398.1"/>
    </source>
</evidence>
<name>A0AAN7ZEJ2_9PEZI</name>
<gene>
    <name evidence="1" type="ORF">RRF57_012110</name>
</gene>
<protein>
    <submittedName>
        <fullName evidence="1">Uncharacterized protein</fullName>
    </submittedName>
</protein>
<sequence length="79" mass="8262">MSILPTGDLPGASSSAPANDFNQLMSLDVLYSGYSICAAGIGGLAEGDELMRLLNVVSLQVQSSGFLLARHPIDNIRVL</sequence>
<accession>A0AAN7ZEJ2</accession>
<evidence type="ECO:0000313" key="2">
    <source>
        <dbReference type="Proteomes" id="UP001305414"/>
    </source>
</evidence>
<dbReference type="Proteomes" id="UP001305414">
    <property type="component" value="Unassembled WGS sequence"/>
</dbReference>
<keyword evidence="2" id="KW-1185">Reference proteome</keyword>
<reference evidence="1 2" key="1">
    <citation type="submission" date="2023-10" db="EMBL/GenBank/DDBJ databases">
        <title>Draft genome sequence of Xylaria bambusicola isolate GMP-LS, the root and basal stem rot pathogen of sugarcane in Indonesia.</title>
        <authorList>
            <person name="Selvaraj P."/>
            <person name="Muralishankar V."/>
            <person name="Muruganantham S."/>
            <person name="Sp S."/>
            <person name="Haryani S."/>
            <person name="Lau K.J.X."/>
            <person name="Naqvi N.I."/>
        </authorList>
    </citation>
    <scope>NUCLEOTIDE SEQUENCE [LARGE SCALE GENOMIC DNA]</scope>
    <source>
        <strain evidence="1">GMP-LS</strain>
    </source>
</reference>
<comment type="caution">
    <text evidence="1">The sequence shown here is derived from an EMBL/GenBank/DDBJ whole genome shotgun (WGS) entry which is preliminary data.</text>
</comment>
<organism evidence="1 2">
    <name type="scientific">Xylaria bambusicola</name>
    <dbReference type="NCBI Taxonomy" id="326684"/>
    <lineage>
        <taxon>Eukaryota</taxon>
        <taxon>Fungi</taxon>
        <taxon>Dikarya</taxon>
        <taxon>Ascomycota</taxon>
        <taxon>Pezizomycotina</taxon>
        <taxon>Sordariomycetes</taxon>
        <taxon>Xylariomycetidae</taxon>
        <taxon>Xylariales</taxon>
        <taxon>Xylariaceae</taxon>
        <taxon>Xylaria</taxon>
    </lineage>
</organism>